<dbReference type="GO" id="GO:0005635">
    <property type="term" value="C:nuclear envelope"/>
    <property type="evidence" value="ECO:0007669"/>
    <property type="project" value="TreeGrafter"/>
</dbReference>
<dbReference type="GO" id="GO:0006606">
    <property type="term" value="P:protein import into nucleus"/>
    <property type="evidence" value="ECO:0007669"/>
    <property type="project" value="TreeGrafter"/>
</dbReference>
<keyword evidence="3" id="KW-0813">Transport</keyword>
<name>A0A8J4CKD5_9CHLO</name>
<dbReference type="EMBL" id="BNCP01000026">
    <property type="protein sequence ID" value="GIL83409.1"/>
    <property type="molecule type" value="Genomic_DNA"/>
</dbReference>
<evidence type="ECO:0000259" key="6">
    <source>
        <dbReference type="PROSITE" id="PS50166"/>
    </source>
</evidence>
<dbReference type="Proteomes" id="UP000747110">
    <property type="component" value="Unassembled WGS sequence"/>
</dbReference>
<dbReference type="GO" id="GO:0005829">
    <property type="term" value="C:cytosol"/>
    <property type="evidence" value="ECO:0007669"/>
    <property type="project" value="TreeGrafter"/>
</dbReference>
<evidence type="ECO:0000313" key="7">
    <source>
        <dbReference type="EMBL" id="GIL83409.1"/>
    </source>
</evidence>
<feature type="region of interest" description="Disordered" evidence="5">
    <location>
        <begin position="327"/>
        <end position="356"/>
    </location>
</feature>
<dbReference type="SMART" id="SM00913">
    <property type="entry name" value="IBN_N"/>
    <property type="match status" value="1"/>
</dbReference>
<dbReference type="AlphaFoldDB" id="A0A8J4CKD5"/>
<dbReference type="Pfam" id="PF25758">
    <property type="entry name" value="TPR_IPO11"/>
    <property type="match status" value="2"/>
</dbReference>
<comment type="caution">
    <text evidence="7">The sequence shown here is derived from an EMBL/GenBank/DDBJ whole genome shotgun (WGS) entry which is preliminary data.</text>
</comment>
<dbReference type="InterPro" id="IPR011989">
    <property type="entry name" value="ARM-like"/>
</dbReference>
<sequence length="1149" mass="119653">MTQPISQQDYNILLSCLLNALNQNPEVQKQAEAYIQSLDGRPGFSSALAEIVSNRDADHSARYLASVHLKNSIHRNWKKRISHAAISPEEKAHLRAKLSQLIPQDDNQIAVQVALVYAKVARFDYPSDWPGLFNDLMANLGSGNPLSVRRVYLILHHVLKELSSKRLVADQANFAQVTELLFGHVWGQWCTDTQLLLSGLPAGLESAAPAQPLMQICERWMLLLKILRRLILHGFPSDARTLAPVAAVHSCCPHMVAALQGLFGVRPPGRAFPRSHLHAMLDRATLKLLKTLAQVLEVHPWSFHGAGVLLPTMEICATQLVEAAAGPAGGGGSRSGSGSGSGSGSTTGIGGTGSGAAAANSQERRLIQCCALLNTVMTCMSYKGAAGSLDMSGQPRDSSQLKAMAAEVRAALQTFWAAPMAAGAGAGAAGGGGGGAAGSASATPAALVTPAGGHAPGASTAAGSRLVSLVGALVSHHMVLSKSDLEQWRDHPEEFANTHGSGSWHDSLALAAEQLYVALLQAYREVLGPAVAAFLPAVQAGAPPGVPADSLGGERLVGVPLQVLRKDALYGALAAGAYVLHDYVDYRSWLTGALLQELSDASSANKPIRRRIGLVVAANVDRVREDDPVRPALYGAMLGLVSEPDAAIALSGIGALTALLGDFSFTEGPFAALLPTCLQLLLRLLGATEDLDTQKQAFGLLNLIIERCGEALRPHVMALVAALPALWEAAAGQSLLRIQILEAVQRLINLTGTDSPALYPLVLPLLGYSLDMRHPEVSEGLLEDGLALWLVALRNAPDCCEQDPAAAAAAAAGSSGGVVPLALRLLPAMQPTLEALLSPVPALSAITEASTEHLPLVAAILSSAALVSGPVLYGAVGQHVLAVLLAVIGNVSERGMLLIFPVLELMLQAAPEAAAAALQPVLVRLVGLLLGGKESNLVVTNALPVLGRLLLAAPQQFIALCGAAAAAGACSGAREGILAELSPGEVVLWRLLELWAGEFDAIGQAGARRLCALALCRAMALPSRAVLGLLDVMLPAITAVWYETEGGGGFRLEGVPPSYDYFSARMRGGDDGLEEIVGPALDSENADGESNRRAQLREADPAAALQVGLTLREGLAACSALHGPELDAVLGQLDEHLMATVHTATSAGG</sequence>
<dbReference type="GO" id="GO:0031267">
    <property type="term" value="F:small GTPase binding"/>
    <property type="evidence" value="ECO:0007669"/>
    <property type="project" value="InterPro"/>
</dbReference>
<evidence type="ECO:0000256" key="5">
    <source>
        <dbReference type="SAM" id="MobiDB-lite"/>
    </source>
</evidence>
<organism evidence="7 8">
    <name type="scientific">Volvox reticuliferus</name>
    <dbReference type="NCBI Taxonomy" id="1737510"/>
    <lineage>
        <taxon>Eukaryota</taxon>
        <taxon>Viridiplantae</taxon>
        <taxon>Chlorophyta</taxon>
        <taxon>core chlorophytes</taxon>
        <taxon>Chlorophyceae</taxon>
        <taxon>CS clade</taxon>
        <taxon>Chlamydomonadales</taxon>
        <taxon>Volvocaceae</taxon>
        <taxon>Volvox</taxon>
    </lineage>
</organism>
<dbReference type="Pfam" id="PF03810">
    <property type="entry name" value="IBN_N"/>
    <property type="match status" value="1"/>
</dbReference>
<keyword evidence="8" id="KW-1185">Reference proteome</keyword>
<evidence type="ECO:0000256" key="2">
    <source>
        <dbReference type="ARBA" id="ARBA00007991"/>
    </source>
</evidence>
<evidence type="ECO:0000256" key="4">
    <source>
        <dbReference type="ARBA" id="ARBA00023242"/>
    </source>
</evidence>
<dbReference type="InterPro" id="IPR058669">
    <property type="entry name" value="TPR_IPO7/11-like"/>
</dbReference>
<dbReference type="FunFam" id="1.25.10.10:FF:001096">
    <property type="entry name" value="Predicted protein"/>
    <property type="match status" value="1"/>
</dbReference>
<dbReference type="PROSITE" id="PS50166">
    <property type="entry name" value="IMPORTIN_B_NT"/>
    <property type="match status" value="1"/>
</dbReference>
<dbReference type="InterPro" id="IPR001494">
    <property type="entry name" value="Importin-beta_N"/>
</dbReference>
<dbReference type="InterPro" id="IPR016024">
    <property type="entry name" value="ARM-type_fold"/>
</dbReference>
<feature type="compositionally biased region" description="Gly residues" evidence="5">
    <location>
        <begin position="327"/>
        <end position="354"/>
    </location>
</feature>
<gene>
    <name evidence="7" type="ORF">Vretifemale_12241</name>
</gene>
<reference evidence="7" key="1">
    <citation type="journal article" date="2021" name="Proc. Natl. Acad. Sci. U.S.A.">
        <title>Three genomes in the algal genus Volvox reveal the fate of a haploid sex-determining region after a transition to homothallism.</title>
        <authorList>
            <person name="Yamamoto K."/>
            <person name="Hamaji T."/>
            <person name="Kawai-Toyooka H."/>
            <person name="Matsuzaki R."/>
            <person name="Takahashi F."/>
            <person name="Nishimura Y."/>
            <person name="Kawachi M."/>
            <person name="Noguchi H."/>
            <person name="Minakuchi Y."/>
            <person name="Umen J.G."/>
            <person name="Toyoda A."/>
            <person name="Nozaki H."/>
        </authorList>
    </citation>
    <scope>NUCLEOTIDE SEQUENCE</scope>
    <source>
        <strain evidence="7">NIES-3786</strain>
    </source>
</reference>
<dbReference type="Gene3D" id="1.25.10.10">
    <property type="entry name" value="Leucine-rich Repeat Variant"/>
    <property type="match status" value="1"/>
</dbReference>
<comment type="subcellular location">
    <subcellularLocation>
        <location evidence="1">Nucleus</location>
    </subcellularLocation>
</comment>
<feature type="non-terminal residue" evidence="7">
    <location>
        <position position="1149"/>
    </location>
</feature>
<accession>A0A8J4CKD5</accession>
<evidence type="ECO:0000256" key="1">
    <source>
        <dbReference type="ARBA" id="ARBA00004123"/>
    </source>
</evidence>
<proteinExistence type="inferred from homology"/>
<dbReference type="PANTHER" id="PTHR10997">
    <property type="entry name" value="IMPORTIN-7, 8, 11"/>
    <property type="match status" value="1"/>
</dbReference>
<comment type="similarity">
    <text evidence="2">Belongs to the importin beta family.</text>
</comment>
<dbReference type="OrthoDB" id="361693at2759"/>
<keyword evidence="4" id="KW-0539">Nucleus</keyword>
<dbReference type="SUPFAM" id="SSF48371">
    <property type="entry name" value="ARM repeat"/>
    <property type="match status" value="1"/>
</dbReference>
<evidence type="ECO:0000256" key="3">
    <source>
        <dbReference type="ARBA" id="ARBA00022448"/>
    </source>
</evidence>
<evidence type="ECO:0000313" key="8">
    <source>
        <dbReference type="Proteomes" id="UP000747110"/>
    </source>
</evidence>
<feature type="domain" description="Importin N-terminal" evidence="6">
    <location>
        <begin position="31"/>
        <end position="104"/>
    </location>
</feature>
<protein>
    <recommendedName>
        <fullName evidence="6">Importin N-terminal domain-containing protein</fullName>
    </recommendedName>
</protein>
<dbReference type="PANTHER" id="PTHR10997:SF7">
    <property type="entry name" value="IMPORTIN-11"/>
    <property type="match status" value="1"/>
</dbReference>